<dbReference type="InterPro" id="IPR036427">
    <property type="entry name" value="Bromodomain-like_sf"/>
</dbReference>
<comment type="caution">
    <text evidence="5">The sequence shown here is derived from an EMBL/GenBank/DDBJ whole genome shotgun (WGS) entry which is preliminary data.</text>
</comment>
<evidence type="ECO:0000256" key="2">
    <source>
        <dbReference type="PROSITE-ProRule" id="PRU00035"/>
    </source>
</evidence>
<dbReference type="Gene3D" id="1.20.920.10">
    <property type="entry name" value="Bromodomain-like"/>
    <property type="match status" value="1"/>
</dbReference>
<dbReference type="OrthoDB" id="1742084at2759"/>
<evidence type="ECO:0000313" key="5">
    <source>
        <dbReference type="EMBL" id="CAF0917265.1"/>
    </source>
</evidence>
<reference evidence="5" key="1">
    <citation type="submission" date="2021-02" db="EMBL/GenBank/DDBJ databases">
        <authorList>
            <person name="Nowell W R."/>
        </authorList>
    </citation>
    <scope>NUCLEOTIDE SEQUENCE</scope>
</reference>
<dbReference type="Proteomes" id="UP000681722">
    <property type="component" value="Unassembled WGS sequence"/>
</dbReference>
<feature type="region of interest" description="Disordered" evidence="3">
    <location>
        <begin position="365"/>
        <end position="474"/>
    </location>
</feature>
<feature type="compositionally biased region" description="Polar residues" evidence="3">
    <location>
        <begin position="463"/>
        <end position="474"/>
    </location>
</feature>
<dbReference type="EMBL" id="CAJOBC010001763">
    <property type="protein sequence ID" value="CAF3697242.1"/>
    <property type="molecule type" value="Genomic_DNA"/>
</dbReference>
<dbReference type="PANTHER" id="PTHR15398:SF4">
    <property type="entry name" value="BROMODOMAIN-CONTAINING PROTEIN 8 ISOFORM X1"/>
    <property type="match status" value="1"/>
</dbReference>
<dbReference type="PROSITE" id="PS50014">
    <property type="entry name" value="BROMODOMAIN_2"/>
    <property type="match status" value="1"/>
</dbReference>
<feature type="region of interest" description="Disordered" evidence="3">
    <location>
        <begin position="493"/>
        <end position="582"/>
    </location>
</feature>
<feature type="compositionally biased region" description="Low complexity" evidence="3">
    <location>
        <begin position="369"/>
        <end position="398"/>
    </location>
</feature>
<dbReference type="AlphaFoldDB" id="A0A814ANF3"/>
<evidence type="ECO:0000256" key="1">
    <source>
        <dbReference type="ARBA" id="ARBA00023117"/>
    </source>
</evidence>
<protein>
    <recommendedName>
        <fullName evidence="4">Bromo domain-containing protein</fullName>
    </recommendedName>
</protein>
<dbReference type="InterPro" id="IPR001487">
    <property type="entry name" value="Bromodomain"/>
</dbReference>
<feature type="region of interest" description="Disordered" evidence="3">
    <location>
        <begin position="743"/>
        <end position="764"/>
    </location>
</feature>
<dbReference type="SUPFAM" id="SSF47370">
    <property type="entry name" value="Bromodomain"/>
    <property type="match status" value="1"/>
</dbReference>
<keyword evidence="1 2" id="KW-0103">Bromodomain</keyword>
<dbReference type="EMBL" id="CAJNOQ010001763">
    <property type="protein sequence ID" value="CAF0917265.1"/>
    <property type="molecule type" value="Genomic_DNA"/>
</dbReference>
<feature type="compositionally biased region" description="Low complexity" evidence="3">
    <location>
        <begin position="563"/>
        <end position="580"/>
    </location>
</feature>
<sequence>MIGYDYPLAEKIDDECADLSEDFKRLCLLLTILIIGEKLTICGDCHLISNMTLWSTKEMIVLLSNVLEYGEYGEYSWKQIVIDMRKTFSTITNPCGRYTSKNCRQEYLRIMDRYKCEWEKYGKPELIPQASYAWKKLKEFYEAEILQQLNESRKKLTEFCLKIETINTTATTQSTTPMSNNNQIVDDRLSISSTSSDLFSSQTTPKKNRLTHQIVSSPIILVKPFGSFFVDIPPHTSVTESSPIKVKQHTEETVQKHDELQSHTIISTAISITSSEQPSQNSSQSNIVLIKREQVSPIIEENKDEKQSMNPFEINEPAVINALPVSYENHPLLKVEGKEEQNRTTLEPLLQSGTKLLIEDNSFLQSNQSPSKLSPSSTSLSPKRTRSISQSMQSSSPQKFDLSKSETSANMSICLRSSTTTVQQSQQETRTRTISSTGSSSITKFENNNDDDSPSSRTRRSSFRQTSKTAPSITNSDTCIVSLDHTVVNMNSVEENTNASSSRSTSRASSETKLDFIQPLTSQSANSQITDTTPDSSESSRDTTIETVPLHLKSISSDVKPKTSSMTSTSMMTRRSLIRSSESHNNDETISFNLSASIDEKFSAFSMLEPKSWKSYAVDIMRSILSQKSGYIFLHPVTDEIAPNYHKLVKKPSDLNTIRKRLESGEISSIREFQVDIMLMFINAIKYNPPTHRVHRTAKQVFHRILPQFETIPDVHFPKSFNMFDQLLLGSSSRSESLQNVLIKEQSRSSDHLQQPPSKRRRLR</sequence>
<evidence type="ECO:0000313" key="6">
    <source>
        <dbReference type="EMBL" id="CAF3697242.1"/>
    </source>
</evidence>
<feature type="compositionally biased region" description="Low complexity" evidence="3">
    <location>
        <begin position="494"/>
        <end position="511"/>
    </location>
</feature>
<name>A0A814ANF3_9BILA</name>
<evidence type="ECO:0000313" key="7">
    <source>
        <dbReference type="Proteomes" id="UP000663829"/>
    </source>
</evidence>
<dbReference type="GO" id="GO:0035267">
    <property type="term" value="C:NuA4 histone acetyltransferase complex"/>
    <property type="evidence" value="ECO:0007669"/>
    <property type="project" value="TreeGrafter"/>
</dbReference>
<dbReference type="Proteomes" id="UP000663829">
    <property type="component" value="Unassembled WGS sequence"/>
</dbReference>
<dbReference type="Pfam" id="PF00439">
    <property type="entry name" value="Bromodomain"/>
    <property type="match status" value="1"/>
</dbReference>
<organism evidence="5 7">
    <name type="scientific">Didymodactylos carnosus</name>
    <dbReference type="NCBI Taxonomy" id="1234261"/>
    <lineage>
        <taxon>Eukaryota</taxon>
        <taxon>Metazoa</taxon>
        <taxon>Spiralia</taxon>
        <taxon>Gnathifera</taxon>
        <taxon>Rotifera</taxon>
        <taxon>Eurotatoria</taxon>
        <taxon>Bdelloidea</taxon>
        <taxon>Philodinida</taxon>
        <taxon>Philodinidae</taxon>
        <taxon>Didymodactylos</taxon>
    </lineage>
</organism>
<feature type="domain" description="Bromo" evidence="4">
    <location>
        <begin position="625"/>
        <end position="695"/>
    </location>
</feature>
<gene>
    <name evidence="5" type="ORF">GPM918_LOCUS9462</name>
    <name evidence="6" type="ORF">SRO942_LOCUS9463</name>
</gene>
<dbReference type="PANTHER" id="PTHR15398">
    <property type="entry name" value="BROMODOMAIN-CONTAINING PROTEIN 8"/>
    <property type="match status" value="1"/>
</dbReference>
<feature type="compositionally biased region" description="Polar residues" evidence="3">
    <location>
        <begin position="519"/>
        <end position="537"/>
    </location>
</feature>
<feature type="compositionally biased region" description="Low complexity" evidence="3">
    <location>
        <begin position="416"/>
        <end position="443"/>
    </location>
</feature>
<proteinExistence type="predicted"/>
<evidence type="ECO:0000256" key="3">
    <source>
        <dbReference type="SAM" id="MobiDB-lite"/>
    </source>
</evidence>
<keyword evidence="7" id="KW-1185">Reference proteome</keyword>
<evidence type="ECO:0000259" key="4">
    <source>
        <dbReference type="PROSITE" id="PS50014"/>
    </source>
</evidence>
<dbReference type="PRINTS" id="PR00503">
    <property type="entry name" value="BROMODOMAIN"/>
</dbReference>
<dbReference type="SMART" id="SM00297">
    <property type="entry name" value="BROMO"/>
    <property type="match status" value="1"/>
</dbReference>
<accession>A0A814ANF3</accession>